<feature type="region of interest" description="Disordered" evidence="1">
    <location>
        <begin position="237"/>
        <end position="364"/>
    </location>
</feature>
<sequence>MPQDCPTFVLLLRDSQSVEETFRRRAEGFPDEDEDVVYTNRYRDLIVEYVNNAFSESVLGLFPRLPSLLAPAVGREFYTTTMSPAGMQLRVLFIWRELDTEERLRFCAKYAISFHIASQPPHAAVHLAHAISRFTYIAVRAHFNTGDQYDDDHLPQMKKFAYLLDSTSAYGIAFFDNIHHVYQRAVRRASKYPHFRASDLDGVIVSTWPPVDYGLLHEELVLRTLFKAAASVTRISKVMSSSGTRRQGKHKAAQQATSPSPPKRLRSTPSSSEKSSTTVSTEDEDIFPMRIREESAVSTVAQDSLSGVVATTPRGGPGDSGASVSTASRSALGAGSTSVSIASQRGSDAGGPTVSTASQGGDANYADTTYKVGPLRTTTQTTALAATESLSSSFAQSTITELSNADRTVADESGEEGNVNQAALSDLPDYIPEELIPRLERLVTFSEPAMNRYGIRCIPDDARWGTGKDGRTSQYDRFLCHAGKPLVVWMVGVVRYVHLNDSERFSIGISFLSEVDADAARRNLGARCAPPRDIEDTDSLTFIGRWVNSANRENEQTFNQVYDAVDRELRGWNPAARIPAARIQASDVVVVECYIKRFKNKSMSTGSRGWTAWGVQYELLRIAQLCIGPGYVDELPPDSFATI</sequence>
<gene>
    <name evidence="2" type="ORF">PYCCODRAFT_1467410</name>
</gene>
<organism evidence="2 3">
    <name type="scientific">Trametes coccinea (strain BRFM310)</name>
    <name type="common">Pycnoporus coccineus</name>
    <dbReference type="NCBI Taxonomy" id="1353009"/>
    <lineage>
        <taxon>Eukaryota</taxon>
        <taxon>Fungi</taxon>
        <taxon>Dikarya</taxon>
        <taxon>Basidiomycota</taxon>
        <taxon>Agaricomycotina</taxon>
        <taxon>Agaricomycetes</taxon>
        <taxon>Polyporales</taxon>
        <taxon>Polyporaceae</taxon>
        <taxon>Trametes</taxon>
    </lineage>
</organism>
<feature type="compositionally biased region" description="Polar residues" evidence="1">
    <location>
        <begin position="322"/>
        <end position="346"/>
    </location>
</feature>
<evidence type="ECO:0000313" key="3">
    <source>
        <dbReference type="Proteomes" id="UP000193067"/>
    </source>
</evidence>
<proteinExistence type="predicted"/>
<keyword evidence="3" id="KW-1185">Reference proteome</keyword>
<feature type="compositionally biased region" description="Polar residues" evidence="1">
    <location>
        <begin position="296"/>
        <end position="305"/>
    </location>
</feature>
<feature type="compositionally biased region" description="Low complexity" evidence="1">
    <location>
        <begin position="267"/>
        <end position="280"/>
    </location>
</feature>
<name>A0A1Y2ISD4_TRAC3</name>
<dbReference type="AlphaFoldDB" id="A0A1Y2ISD4"/>
<protein>
    <submittedName>
        <fullName evidence="2">Uncharacterized protein</fullName>
    </submittedName>
</protein>
<evidence type="ECO:0000256" key="1">
    <source>
        <dbReference type="SAM" id="MobiDB-lite"/>
    </source>
</evidence>
<accession>A0A1Y2ISD4</accession>
<evidence type="ECO:0000313" key="2">
    <source>
        <dbReference type="EMBL" id="OSD03121.1"/>
    </source>
</evidence>
<dbReference type="EMBL" id="KZ084102">
    <property type="protein sequence ID" value="OSD03121.1"/>
    <property type="molecule type" value="Genomic_DNA"/>
</dbReference>
<dbReference type="OrthoDB" id="2756110at2759"/>
<dbReference type="Proteomes" id="UP000193067">
    <property type="component" value="Unassembled WGS sequence"/>
</dbReference>
<reference evidence="2 3" key="1">
    <citation type="journal article" date="2015" name="Biotechnol. Biofuels">
        <title>Enhanced degradation of softwood versus hardwood by the white-rot fungus Pycnoporus coccineus.</title>
        <authorList>
            <person name="Couturier M."/>
            <person name="Navarro D."/>
            <person name="Chevret D."/>
            <person name="Henrissat B."/>
            <person name="Piumi F."/>
            <person name="Ruiz-Duenas F.J."/>
            <person name="Martinez A.T."/>
            <person name="Grigoriev I.V."/>
            <person name="Riley R."/>
            <person name="Lipzen A."/>
            <person name="Berrin J.G."/>
            <person name="Master E.R."/>
            <person name="Rosso M.N."/>
        </authorList>
    </citation>
    <scope>NUCLEOTIDE SEQUENCE [LARGE SCALE GENOMIC DNA]</scope>
    <source>
        <strain evidence="2 3">BRFM310</strain>
    </source>
</reference>